<dbReference type="EMBL" id="CAUYUJ010017545">
    <property type="protein sequence ID" value="CAK0875699.1"/>
    <property type="molecule type" value="Genomic_DNA"/>
</dbReference>
<feature type="region of interest" description="Disordered" evidence="1">
    <location>
        <begin position="373"/>
        <end position="471"/>
    </location>
</feature>
<dbReference type="Proteomes" id="UP001189429">
    <property type="component" value="Unassembled WGS sequence"/>
</dbReference>
<name>A0ABN9VUH7_9DINO</name>
<feature type="region of interest" description="Disordered" evidence="1">
    <location>
        <begin position="99"/>
        <end position="137"/>
    </location>
</feature>
<sequence>MARADGSTGDGVADGPRPLLGGQFMIEVLKGCTAGPRLLEADRCFEPIRQRPGQFSGWHFLDADSAWFEECQTHVVQVLRGAACAVNFAGLAGEAAGRGAAGGAAAGQQGAEGQGKALPSGAEVERESRRALAEGGAAVAEREMLQDDRAGGSAGAAPSGAAGAPDPLPAAAALAAVAALAAAARERGPRGRAHLPWRPLHGPAQPEGQGPRCLGAEAAGGGLSFRAAAAALLWAAPAPAPLPAGRGGQAPVLGYALWGSFFVLCVLMLGVVPEIGLIAVVDEIDINEAGEIVRMTVADAGRWSPLSSALAGQDAAWREWRAEAPPREPDLLRAPLLAGAESAQEEDERLPLGRGAPACGACSLGGALGRLLRPARRRRSSGQGREPGVSEWKQIPDAVSETAQEAAGSVAHAAERRAPGAAVSPASSERSPGRAAQDGACQAAESAAAEQHWLTPRPVQAREGVAGSDYV</sequence>
<evidence type="ECO:0000313" key="2">
    <source>
        <dbReference type="EMBL" id="CAK0875699.1"/>
    </source>
</evidence>
<feature type="compositionally biased region" description="Low complexity" evidence="1">
    <location>
        <begin position="435"/>
        <end position="451"/>
    </location>
</feature>
<reference evidence="2" key="1">
    <citation type="submission" date="2023-10" db="EMBL/GenBank/DDBJ databases">
        <authorList>
            <person name="Chen Y."/>
            <person name="Shah S."/>
            <person name="Dougan E. K."/>
            <person name="Thang M."/>
            <person name="Chan C."/>
        </authorList>
    </citation>
    <scope>NUCLEOTIDE SEQUENCE [LARGE SCALE GENOMIC DNA]</scope>
</reference>
<feature type="compositionally biased region" description="Gly residues" evidence="1">
    <location>
        <begin position="99"/>
        <end position="113"/>
    </location>
</feature>
<evidence type="ECO:0000256" key="1">
    <source>
        <dbReference type="SAM" id="MobiDB-lite"/>
    </source>
</evidence>
<organism evidence="2 3">
    <name type="scientific">Prorocentrum cordatum</name>
    <dbReference type="NCBI Taxonomy" id="2364126"/>
    <lineage>
        <taxon>Eukaryota</taxon>
        <taxon>Sar</taxon>
        <taxon>Alveolata</taxon>
        <taxon>Dinophyceae</taxon>
        <taxon>Prorocentrales</taxon>
        <taxon>Prorocentraceae</taxon>
        <taxon>Prorocentrum</taxon>
    </lineage>
</organism>
<feature type="compositionally biased region" description="Basic and acidic residues" evidence="1">
    <location>
        <begin position="123"/>
        <end position="132"/>
    </location>
</feature>
<proteinExistence type="predicted"/>
<evidence type="ECO:0000313" key="3">
    <source>
        <dbReference type="Proteomes" id="UP001189429"/>
    </source>
</evidence>
<feature type="region of interest" description="Disordered" evidence="1">
    <location>
        <begin position="190"/>
        <end position="211"/>
    </location>
</feature>
<gene>
    <name evidence="2" type="ORF">PCOR1329_LOCUS60298</name>
</gene>
<keyword evidence="3" id="KW-1185">Reference proteome</keyword>
<protein>
    <submittedName>
        <fullName evidence="2">Uncharacterized protein</fullName>
    </submittedName>
</protein>
<accession>A0ABN9VUH7</accession>
<comment type="caution">
    <text evidence="2">The sequence shown here is derived from an EMBL/GenBank/DDBJ whole genome shotgun (WGS) entry which is preliminary data.</text>
</comment>